<gene>
    <name evidence="1" type="ORF">SCRDD08_01571</name>
</gene>
<comment type="caution">
    <text evidence="1">The sequence shown here is derived from an EMBL/GenBank/DDBJ whole genome shotgun (WGS) entry which is preliminary data.</text>
</comment>
<reference evidence="1 2" key="1">
    <citation type="submission" date="2016-01" db="EMBL/GenBank/DDBJ databases">
        <title>Highly variable Streptococcus oralis are common among viridans streptococci isolated from primates.</title>
        <authorList>
            <person name="Denapaite D."/>
            <person name="Rieger M."/>
            <person name="Koendgen S."/>
            <person name="Brueckner R."/>
            <person name="Ochigava I."/>
            <person name="Kappeler P."/>
            <person name="Maetz-Rensing K."/>
            <person name="Leendertz F."/>
            <person name="Hakenbeck R."/>
        </authorList>
    </citation>
    <scope>NUCLEOTIDE SEQUENCE [LARGE SCALE GENOMIC DNA]</scope>
    <source>
        <strain evidence="1 2">DD08</strain>
    </source>
</reference>
<name>A0A139MZK9_STRCR</name>
<dbReference type="Proteomes" id="UP000070377">
    <property type="component" value="Unassembled WGS sequence"/>
</dbReference>
<evidence type="ECO:0000313" key="1">
    <source>
        <dbReference type="EMBL" id="KXT69143.1"/>
    </source>
</evidence>
<evidence type="ECO:0000313" key="2">
    <source>
        <dbReference type="Proteomes" id="UP000070377"/>
    </source>
</evidence>
<dbReference type="EMBL" id="LQRD01000060">
    <property type="protein sequence ID" value="KXT69143.1"/>
    <property type="molecule type" value="Genomic_DNA"/>
</dbReference>
<accession>A0A139MZK9</accession>
<proteinExistence type="predicted"/>
<sequence>MAPSPRGVEIAAMVSNSRVIMYILSENLFCKHLSQIHPKSF</sequence>
<organism evidence="1 2">
    <name type="scientific">Streptococcus cristatus</name>
    <dbReference type="NCBI Taxonomy" id="45634"/>
    <lineage>
        <taxon>Bacteria</taxon>
        <taxon>Bacillati</taxon>
        <taxon>Bacillota</taxon>
        <taxon>Bacilli</taxon>
        <taxon>Lactobacillales</taxon>
        <taxon>Streptococcaceae</taxon>
        <taxon>Streptococcus</taxon>
    </lineage>
</organism>
<protein>
    <submittedName>
        <fullName evidence="1">Uncharacterized protein</fullName>
    </submittedName>
</protein>
<dbReference type="AlphaFoldDB" id="A0A139MZK9"/>